<dbReference type="InterPro" id="IPR006527">
    <property type="entry name" value="F-box-assoc_dom_typ1"/>
</dbReference>
<dbReference type="EMBL" id="CACVBM020001074">
    <property type="protein sequence ID" value="CAA7028974.1"/>
    <property type="molecule type" value="Genomic_DNA"/>
</dbReference>
<dbReference type="NCBIfam" id="TIGR01640">
    <property type="entry name" value="F_box_assoc_1"/>
    <property type="match status" value="1"/>
</dbReference>
<dbReference type="Pfam" id="PF07734">
    <property type="entry name" value="FBA_1"/>
    <property type="match status" value="1"/>
</dbReference>
<proteinExistence type="predicted"/>
<evidence type="ECO:0000313" key="3">
    <source>
        <dbReference type="Proteomes" id="UP000467841"/>
    </source>
</evidence>
<dbReference type="SUPFAM" id="SSF50965">
    <property type="entry name" value="Galactose oxidase, central domain"/>
    <property type="match status" value="1"/>
</dbReference>
<dbReference type="PANTHER" id="PTHR47993">
    <property type="entry name" value="OS09G0372900 PROTEIN-RELATED"/>
    <property type="match status" value="1"/>
</dbReference>
<sequence length="377" mass="42732">MKKKKKTMSNLTRDLWEEVLCRIPLTGLRKVRSTCRKWNTLSKNTFFAKKHLAKAAAKEELMMVVVMDFSVYLMGVNLSDKESSCIKRQSKLIGPEIEVRQVLHCDGLLLCVSRDDAKLVVWNPYCGKPLWIEQGINLGFWYALGYDKRSESHKVLRFRDRKDFTIYDLDNNNNNSDSWRVLDITASWRVNSYQSSVTLDGNAYWLATAAVSGDCCLVCFDFTRETFGPLLPLPFEHSPQDGDTVSLSVVGGGGGKKLAVLFQPWDTLKVEIWVTSKIEPDAVTWESEVFLKVSLKQVIHPQFQFTVTGGSFLIDEERKLAIVFDEEEDDLDIHPARNLAYVIGADGFFKKVDLGESAHEQEPPLACSYLPSLVQPC</sequence>
<dbReference type="InterPro" id="IPR036047">
    <property type="entry name" value="F-box-like_dom_sf"/>
</dbReference>
<dbReference type="InterPro" id="IPR011043">
    <property type="entry name" value="Gal_Oxase/kelch_b-propeller"/>
</dbReference>
<dbReference type="SMART" id="SM00256">
    <property type="entry name" value="FBOX"/>
    <property type="match status" value="1"/>
</dbReference>
<dbReference type="AlphaFoldDB" id="A0A6D2IPF5"/>
<feature type="domain" description="F-box" evidence="1">
    <location>
        <begin position="11"/>
        <end position="50"/>
    </location>
</feature>
<reference evidence="2" key="1">
    <citation type="submission" date="2020-01" db="EMBL/GenBank/DDBJ databases">
        <authorList>
            <person name="Mishra B."/>
        </authorList>
    </citation>
    <scope>NUCLEOTIDE SEQUENCE [LARGE SCALE GENOMIC DNA]</scope>
</reference>
<organism evidence="2 3">
    <name type="scientific">Microthlaspi erraticum</name>
    <dbReference type="NCBI Taxonomy" id="1685480"/>
    <lineage>
        <taxon>Eukaryota</taxon>
        <taxon>Viridiplantae</taxon>
        <taxon>Streptophyta</taxon>
        <taxon>Embryophyta</taxon>
        <taxon>Tracheophyta</taxon>
        <taxon>Spermatophyta</taxon>
        <taxon>Magnoliopsida</taxon>
        <taxon>eudicotyledons</taxon>
        <taxon>Gunneridae</taxon>
        <taxon>Pentapetalae</taxon>
        <taxon>rosids</taxon>
        <taxon>malvids</taxon>
        <taxon>Brassicales</taxon>
        <taxon>Brassicaceae</taxon>
        <taxon>Coluteocarpeae</taxon>
        <taxon>Microthlaspi</taxon>
    </lineage>
</organism>
<name>A0A6D2IPF5_9BRAS</name>
<gene>
    <name evidence="2" type="ORF">MERR_LOCUS16209</name>
</gene>
<dbReference type="InterPro" id="IPR050233">
    <property type="entry name" value="A_thaliana_F-box"/>
</dbReference>
<comment type="caution">
    <text evidence="2">The sequence shown here is derived from an EMBL/GenBank/DDBJ whole genome shotgun (WGS) entry which is preliminary data.</text>
</comment>
<dbReference type="Pfam" id="PF00646">
    <property type="entry name" value="F-box"/>
    <property type="match status" value="1"/>
</dbReference>
<dbReference type="InterPro" id="IPR001810">
    <property type="entry name" value="F-box_dom"/>
</dbReference>
<accession>A0A6D2IPF5</accession>
<evidence type="ECO:0000259" key="1">
    <source>
        <dbReference type="SMART" id="SM00256"/>
    </source>
</evidence>
<evidence type="ECO:0000313" key="2">
    <source>
        <dbReference type="EMBL" id="CAA7028974.1"/>
    </source>
</evidence>
<keyword evidence="3" id="KW-1185">Reference proteome</keyword>
<protein>
    <recommendedName>
        <fullName evidence="1">F-box domain-containing protein</fullName>
    </recommendedName>
</protein>
<dbReference type="SUPFAM" id="SSF81383">
    <property type="entry name" value="F-box domain"/>
    <property type="match status" value="1"/>
</dbReference>
<dbReference type="Proteomes" id="UP000467841">
    <property type="component" value="Unassembled WGS sequence"/>
</dbReference>
<dbReference type="PANTHER" id="PTHR47993:SF289">
    <property type="entry name" value="F-BOX ASSOCIATED UBIQUITINATION EFFECTOR FAMILY PROTEIN"/>
    <property type="match status" value="1"/>
</dbReference>
<dbReference type="InterPro" id="IPR017451">
    <property type="entry name" value="F-box-assoc_interact_dom"/>
</dbReference>